<evidence type="ECO:0000313" key="1">
    <source>
        <dbReference type="EMBL" id="KZT53633.1"/>
    </source>
</evidence>
<gene>
    <name evidence="1" type="ORF">CALCODRAFT_557411</name>
</gene>
<sequence>MPLLIFADLASSSISFSTTMAPSSSTSWRRIQTLLCSLYPIYVEARDNPAVGEHVKVQQLKERIDDLLVQQRVLQCSLPGKREVIDLDADEEEQVVFKEEKRPARRRRLLEHDAHLEHSFASFLLSEEGHLNFKTGRRSPNYIRFAELHPERNNVGRRAWYKRSSTRKSRIDRLVRELSLMDGQEAL</sequence>
<organism evidence="1 2">
    <name type="scientific">Calocera cornea HHB12733</name>
    <dbReference type="NCBI Taxonomy" id="1353952"/>
    <lineage>
        <taxon>Eukaryota</taxon>
        <taxon>Fungi</taxon>
        <taxon>Dikarya</taxon>
        <taxon>Basidiomycota</taxon>
        <taxon>Agaricomycotina</taxon>
        <taxon>Dacrymycetes</taxon>
        <taxon>Dacrymycetales</taxon>
        <taxon>Dacrymycetaceae</taxon>
        <taxon>Calocera</taxon>
    </lineage>
</organism>
<name>A0A165DVL5_9BASI</name>
<protein>
    <submittedName>
        <fullName evidence="1">Uncharacterized protein</fullName>
    </submittedName>
</protein>
<dbReference type="InParanoid" id="A0A165DVL5"/>
<accession>A0A165DVL5</accession>
<proteinExistence type="predicted"/>
<dbReference type="AlphaFoldDB" id="A0A165DVL5"/>
<dbReference type="EMBL" id="KV424032">
    <property type="protein sequence ID" value="KZT53633.1"/>
    <property type="molecule type" value="Genomic_DNA"/>
</dbReference>
<dbReference type="Proteomes" id="UP000076842">
    <property type="component" value="Unassembled WGS sequence"/>
</dbReference>
<evidence type="ECO:0000313" key="2">
    <source>
        <dbReference type="Proteomes" id="UP000076842"/>
    </source>
</evidence>
<keyword evidence="2" id="KW-1185">Reference proteome</keyword>
<reference evidence="1 2" key="1">
    <citation type="journal article" date="2016" name="Mol. Biol. Evol.">
        <title>Comparative Genomics of Early-Diverging Mushroom-Forming Fungi Provides Insights into the Origins of Lignocellulose Decay Capabilities.</title>
        <authorList>
            <person name="Nagy L.G."/>
            <person name="Riley R."/>
            <person name="Tritt A."/>
            <person name="Adam C."/>
            <person name="Daum C."/>
            <person name="Floudas D."/>
            <person name="Sun H."/>
            <person name="Yadav J.S."/>
            <person name="Pangilinan J."/>
            <person name="Larsson K.H."/>
            <person name="Matsuura K."/>
            <person name="Barry K."/>
            <person name="Labutti K."/>
            <person name="Kuo R."/>
            <person name="Ohm R.A."/>
            <person name="Bhattacharya S.S."/>
            <person name="Shirouzu T."/>
            <person name="Yoshinaga Y."/>
            <person name="Martin F.M."/>
            <person name="Grigoriev I.V."/>
            <person name="Hibbett D.S."/>
        </authorList>
    </citation>
    <scope>NUCLEOTIDE SEQUENCE [LARGE SCALE GENOMIC DNA]</scope>
    <source>
        <strain evidence="1 2">HHB12733</strain>
    </source>
</reference>